<organism evidence="3 4">
    <name type="scientific">Chaetomium strumarium</name>
    <dbReference type="NCBI Taxonomy" id="1170767"/>
    <lineage>
        <taxon>Eukaryota</taxon>
        <taxon>Fungi</taxon>
        <taxon>Dikarya</taxon>
        <taxon>Ascomycota</taxon>
        <taxon>Pezizomycotina</taxon>
        <taxon>Sordariomycetes</taxon>
        <taxon>Sordariomycetidae</taxon>
        <taxon>Sordariales</taxon>
        <taxon>Chaetomiaceae</taxon>
        <taxon>Chaetomium</taxon>
    </lineage>
</organism>
<protein>
    <recommendedName>
        <fullName evidence="2">F-box domain-containing protein</fullName>
    </recommendedName>
</protein>
<dbReference type="Proteomes" id="UP001273166">
    <property type="component" value="Unassembled WGS sequence"/>
</dbReference>
<dbReference type="SUPFAM" id="SSF81383">
    <property type="entry name" value="F-box domain"/>
    <property type="match status" value="1"/>
</dbReference>
<dbReference type="InterPro" id="IPR001810">
    <property type="entry name" value="F-box_dom"/>
</dbReference>
<dbReference type="Gene3D" id="3.80.10.10">
    <property type="entry name" value="Ribonuclease Inhibitor"/>
    <property type="match status" value="1"/>
</dbReference>
<proteinExistence type="predicted"/>
<reference evidence="3" key="1">
    <citation type="journal article" date="2023" name="Mol. Phylogenet. Evol.">
        <title>Genome-scale phylogeny and comparative genomics of the fungal order Sordariales.</title>
        <authorList>
            <person name="Hensen N."/>
            <person name="Bonometti L."/>
            <person name="Westerberg I."/>
            <person name="Brannstrom I.O."/>
            <person name="Guillou S."/>
            <person name="Cros-Aarteil S."/>
            <person name="Calhoun S."/>
            <person name="Haridas S."/>
            <person name="Kuo A."/>
            <person name="Mondo S."/>
            <person name="Pangilinan J."/>
            <person name="Riley R."/>
            <person name="LaButti K."/>
            <person name="Andreopoulos B."/>
            <person name="Lipzen A."/>
            <person name="Chen C."/>
            <person name="Yan M."/>
            <person name="Daum C."/>
            <person name="Ng V."/>
            <person name="Clum A."/>
            <person name="Steindorff A."/>
            <person name="Ohm R.A."/>
            <person name="Martin F."/>
            <person name="Silar P."/>
            <person name="Natvig D.O."/>
            <person name="Lalanne C."/>
            <person name="Gautier V."/>
            <person name="Ament-Velasquez S.L."/>
            <person name="Kruys A."/>
            <person name="Hutchinson M.I."/>
            <person name="Powell A.J."/>
            <person name="Barry K."/>
            <person name="Miller A.N."/>
            <person name="Grigoriev I.V."/>
            <person name="Debuchy R."/>
            <person name="Gladieux P."/>
            <person name="Hiltunen Thoren M."/>
            <person name="Johannesson H."/>
        </authorList>
    </citation>
    <scope>NUCLEOTIDE SEQUENCE</scope>
    <source>
        <strain evidence="3">CBS 333.67</strain>
    </source>
</reference>
<feature type="compositionally biased region" description="Acidic residues" evidence="1">
    <location>
        <begin position="117"/>
        <end position="130"/>
    </location>
</feature>
<dbReference type="EMBL" id="JAUDZG010000006">
    <property type="protein sequence ID" value="KAK3303738.1"/>
    <property type="molecule type" value="Genomic_DNA"/>
</dbReference>
<name>A0AAJ0LZW7_9PEZI</name>
<evidence type="ECO:0000256" key="1">
    <source>
        <dbReference type="SAM" id="MobiDB-lite"/>
    </source>
</evidence>
<dbReference type="PROSITE" id="PS50181">
    <property type="entry name" value="FBOX"/>
    <property type="match status" value="1"/>
</dbReference>
<dbReference type="InterPro" id="IPR036047">
    <property type="entry name" value="F-box-like_dom_sf"/>
</dbReference>
<gene>
    <name evidence="3" type="ORF">B0T15DRAFT_569218</name>
</gene>
<reference evidence="3" key="2">
    <citation type="submission" date="2023-06" db="EMBL/GenBank/DDBJ databases">
        <authorList>
            <consortium name="Lawrence Berkeley National Laboratory"/>
            <person name="Mondo S.J."/>
            <person name="Hensen N."/>
            <person name="Bonometti L."/>
            <person name="Westerberg I."/>
            <person name="Brannstrom I.O."/>
            <person name="Guillou S."/>
            <person name="Cros-Aarteil S."/>
            <person name="Calhoun S."/>
            <person name="Haridas S."/>
            <person name="Kuo A."/>
            <person name="Pangilinan J."/>
            <person name="Riley R."/>
            <person name="Labutti K."/>
            <person name="Andreopoulos B."/>
            <person name="Lipzen A."/>
            <person name="Chen C."/>
            <person name="Yanf M."/>
            <person name="Daum C."/>
            <person name="Ng V."/>
            <person name="Clum A."/>
            <person name="Steindorff A."/>
            <person name="Ohm R."/>
            <person name="Martin F."/>
            <person name="Silar P."/>
            <person name="Natvig D."/>
            <person name="Lalanne C."/>
            <person name="Gautier V."/>
            <person name="Ament-Velasquez S.L."/>
            <person name="Kruys A."/>
            <person name="Hutchinson M.I."/>
            <person name="Powell A.J."/>
            <person name="Barry K."/>
            <person name="Miller A.N."/>
            <person name="Grigoriev I.V."/>
            <person name="Debuchy R."/>
            <person name="Gladieux P."/>
            <person name="Thoren M.H."/>
            <person name="Johannesson H."/>
        </authorList>
    </citation>
    <scope>NUCLEOTIDE SEQUENCE</scope>
    <source>
        <strain evidence="3">CBS 333.67</strain>
    </source>
</reference>
<accession>A0AAJ0LZW7</accession>
<evidence type="ECO:0000313" key="4">
    <source>
        <dbReference type="Proteomes" id="UP001273166"/>
    </source>
</evidence>
<evidence type="ECO:0000313" key="3">
    <source>
        <dbReference type="EMBL" id="KAK3303738.1"/>
    </source>
</evidence>
<dbReference type="GeneID" id="87889628"/>
<comment type="caution">
    <text evidence="3">The sequence shown here is derived from an EMBL/GenBank/DDBJ whole genome shotgun (WGS) entry which is preliminary data.</text>
</comment>
<dbReference type="Pfam" id="PF00646">
    <property type="entry name" value="F-box"/>
    <property type="match status" value="1"/>
</dbReference>
<dbReference type="AlphaFoldDB" id="A0AAJ0LZW7"/>
<keyword evidence="4" id="KW-1185">Reference proteome</keyword>
<sequence length="647" mass="73546">MHLRGEPSHLAPLERLPLHILDYICKYVPRRSLFSLSMVSRLCYQAATPGRFARVRFVIHDDEKLHWDLQQWTAILGRESRFRHVRRVVVVGLMNDPYQAGDLHRMTGPEVVAIDNDNSDGDESDSDSDVENVGFNPGGPTLSPGHKQAQHEAWLPFAQFLSKLPGLTDLVYSCTHQVPACVLTALHNHHPKSRLHMSTFSLRSLYQERDQLCDIDADDIRTVCEPYDVHGRYSFNSEALDHIIMLGCAPGLRQLHIHGARPGNSLALVQSNWAPREPWRGFFRESSNQPSAHSLQPLPKLSERARLETLVLSGLCDARAWVSRTRFDALSRFELYCGVSVQVLQTLASMAADNKFPCLRELGLTVSPSEYSESDPASLEQPAGLFLQAVPPLRALTLGDCFSRHTFTTVLFRHGQSLHKLHLYLDSDDDEHDDAGFDAGWVREIQQRCPRLEDVRLPVRRRQGGAEEVAVYQTLGQLPRLRRATLLLDPRAPRSDPLTGDVGGVRKTLVNLAVDEQLARAIFWAISSAATAPLQRLRLETRVEDVFAERYWELQDWARWIGRSWVCTRREPLGEVVVREIGDNKAKREVGNLGDELQVLRDELEQFEYDLFDGTDVWNELWPRRAEDWRDDWHSFPLSGSGGRYDG</sequence>
<feature type="domain" description="F-box" evidence="2">
    <location>
        <begin position="10"/>
        <end position="41"/>
    </location>
</feature>
<dbReference type="RefSeq" id="XP_062719518.1">
    <property type="nucleotide sequence ID" value="XM_062870799.1"/>
</dbReference>
<feature type="region of interest" description="Disordered" evidence="1">
    <location>
        <begin position="112"/>
        <end position="148"/>
    </location>
</feature>
<dbReference type="InterPro" id="IPR032675">
    <property type="entry name" value="LRR_dom_sf"/>
</dbReference>
<evidence type="ECO:0000259" key="2">
    <source>
        <dbReference type="PROSITE" id="PS50181"/>
    </source>
</evidence>